<reference evidence="1" key="1">
    <citation type="submission" date="2023-11" db="EMBL/GenBank/DDBJ databases">
        <authorList>
            <person name="Poullet M."/>
        </authorList>
    </citation>
    <scope>NUCLEOTIDE SEQUENCE</scope>
    <source>
        <strain evidence="1">E1834</strain>
    </source>
</reference>
<protein>
    <submittedName>
        <fullName evidence="1">Uncharacterized protein</fullName>
    </submittedName>
</protein>
<accession>A0ACB0ZWX5</accession>
<gene>
    <name evidence="1" type="ORF">MENTE1834_LOCUS30812</name>
</gene>
<comment type="caution">
    <text evidence="1">The sequence shown here is derived from an EMBL/GenBank/DDBJ whole genome shotgun (WGS) entry which is preliminary data.</text>
</comment>
<dbReference type="EMBL" id="CAVMJV010000050">
    <property type="protein sequence ID" value="CAK5083469.1"/>
    <property type="molecule type" value="Genomic_DNA"/>
</dbReference>
<organism evidence="1 2">
    <name type="scientific">Meloidogyne enterolobii</name>
    <name type="common">Root-knot nematode worm</name>
    <name type="synonym">Meloidogyne mayaguensis</name>
    <dbReference type="NCBI Taxonomy" id="390850"/>
    <lineage>
        <taxon>Eukaryota</taxon>
        <taxon>Metazoa</taxon>
        <taxon>Ecdysozoa</taxon>
        <taxon>Nematoda</taxon>
        <taxon>Chromadorea</taxon>
        <taxon>Rhabditida</taxon>
        <taxon>Tylenchina</taxon>
        <taxon>Tylenchomorpha</taxon>
        <taxon>Tylenchoidea</taxon>
        <taxon>Meloidogynidae</taxon>
        <taxon>Meloidogyninae</taxon>
        <taxon>Meloidogyne</taxon>
    </lineage>
</organism>
<sequence>MPPNTNYTNEEINSMKRTFQELIRMIDEEVNVSNDKDNIFTIEQQEGIKIKVQKKLGEATKKCKALATFLGSLGGIVGSGALVVGCSFIYSIPFFGQILLAATALGALVGGYNSILIIKIHNMGEDSEIEIKRKIEEAIHRLIVIEQKNLQREEEAIMKENLNAQILEFERKLKIIQQKNKETKLFMFIGSIYGAISGGVIYGVNCLYNEEIDLEKGGIIIFGSILIGILIGGLTSKYR</sequence>
<proteinExistence type="predicted"/>
<evidence type="ECO:0000313" key="2">
    <source>
        <dbReference type="Proteomes" id="UP001497535"/>
    </source>
</evidence>
<evidence type="ECO:0000313" key="1">
    <source>
        <dbReference type="EMBL" id="CAK5083469.1"/>
    </source>
</evidence>
<keyword evidence="2" id="KW-1185">Reference proteome</keyword>
<name>A0ACB0ZWX5_MELEN</name>
<dbReference type="Proteomes" id="UP001497535">
    <property type="component" value="Unassembled WGS sequence"/>
</dbReference>